<evidence type="ECO:0000313" key="1">
    <source>
        <dbReference type="Proteomes" id="UP000887574"/>
    </source>
</evidence>
<sequence>MEIKEEPVLPVTSGEATAALKILQQYVDDNTGIQPSSILSDVNKSYEHCQNSLDAISDYSDSDEEIGEEMQQVAVPDAEVVPANRPVS</sequence>
<organism evidence="1 2">
    <name type="scientific">Ditylenchus dipsaci</name>
    <dbReference type="NCBI Taxonomy" id="166011"/>
    <lineage>
        <taxon>Eukaryota</taxon>
        <taxon>Metazoa</taxon>
        <taxon>Ecdysozoa</taxon>
        <taxon>Nematoda</taxon>
        <taxon>Chromadorea</taxon>
        <taxon>Rhabditida</taxon>
        <taxon>Tylenchina</taxon>
        <taxon>Tylenchomorpha</taxon>
        <taxon>Sphaerularioidea</taxon>
        <taxon>Anguinidae</taxon>
        <taxon>Anguininae</taxon>
        <taxon>Ditylenchus</taxon>
    </lineage>
</organism>
<dbReference type="AlphaFoldDB" id="A0A915EH35"/>
<protein>
    <submittedName>
        <fullName evidence="2">Uncharacterized protein</fullName>
    </submittedName>
</protein>
<keyword evidence="1" id="KW-1185">Reference proteome</keyword>
<evidence type="ECO:0000313" key="2">
    <source>
        <dbReference type="WBParaSite" id="jg6263"/>
    </source>
</evidence>
<name>A0A915EH35_9BILA</name>
<reference evidence="2" key="1">
    <citation type="submission" date="2022-11" db="UniProtKB">
        <authorList>
            <consortium name="WormBaseParasite"/>
        </authorList>
    </citation>
    <scope>IDENTIFICATION</scope>
</reference>
<accession>A0A915EH35</accession>
<dbReference type="WBParaSite" id="jg6263">
    <property type="protein sequence ID" value="jg6263"/>
    <property type="gene ID" value="jg6263"/>
</dbReference>
<dbReference type="Proteomes" id="UP000887574">
    <property type="component" value="Unplaced"/>
</dbReference>
<proteinExistence type="predicted"/>